<evidence type="ECO:0000313" key="2">
    <source>
        <dbReference type="EMBL" id="KAL1302319.1"/>
    </source>
</evidence>
<dbReference type="Proteomes" id="UP001562354">
    <property type="component" value="Unassembled WGS sequence"/>
</dbReference>
<feature type="compositionally biased region" description="Basic and acidic residues" evidence="1">
    <location>
        <begin position="71"/>
        <end position="82"/>
    </location>
</feature>
<name>A0ABR3P874_9PEZI</name>
<evidence type="ECO:0000313" key="3">
    <source>
        <dbReference type="Proteomes" id="UP001562354"/>
    </source>
</evidence>
<reference evidence="2 3" key="1">
    <citation type="submission" date="2024-07" db="EMBL/GenBank/DDBJ databases">
        <title>Draft sequence of the Neodothiora populina.</title>
        <authorList>
            <person name="Drown D.D."/>
            <person name="Schuette U.S."/>
            <person name="Buechlein A.B."/>
            <person name="Rusch D.R."/>
            <person name="Winton L.W."/>
            <person name="Adams G.A."/>
        </authorList>
    </citation>
    <scope>NUCLEOTIDE SEQUENCE [LARGE SCALE GENOMIC DNA]</scope>
    <source>
        <strain evidence="2 3">CPC 39397</strain>
    </source>
</reference>
<dbReference type="RefSeq" id="XP_069198595.1">
    <property type="nucleotide sequence ID" value="XM_069348482.1"/>
</dbReference>
<sequence>MSGPSHSMNSEGDGQDGDYWLDLERLVSRILDYNISGSMIARDLTPDEFAAVKRDFTTVILALQKISKSLGGRDRPGGEEANRANGLLIRSRY</sequence>
<accession>A0ABR3P874</accession>
<comment type="caution">
    <text evidence="2">The sequence shown here is derived from an EMBL/GenBank/DDBJ whole genome shotgun (WGS) entry which is preliminary data.</text>
</comment>
<protein>
    <submittedName>
        <fullName evidence="2">Uncharacterized protein</fullName>
    </submittedName>
</protein>
<organism evidence="2 3">
    <name type="scientific">Neodothiora populina</name>
    <dbReference type="NCBI Taxonomy" id="2781224"/>
    <lineage>
        <taxon>Eukaryota</taxon>
        <taxon>Fungi</taxon>
        <taxon>Dikarya</taxon>
        <taxon>Ascomycota</taxon>
        <taxon>Pezizomycotina</taxon>
        <taxon>Dothideomycetes</taxon>
        <taxon>Dothideomycetidae</taxon>
        <taxon>Dothideales</taxon>
        <taxon>Dothioraceae</taxon>
        <taxon>Neodothiora</taxon>
    </lineage>
</organism>
<evidence type="ECO:0000256" key="1">
    <source>
        <dbReference type="SAM" id="MobiDB-lite"/>
    </source>
</evidence>
<dbReference type="GeneID" id="95976434"/>
<gene>
    <name evidence="2" type="ORF">AAFC00_002732</name>
</gene>
<feature type="region of interest" description="Disordered" evidence="1">
    <location>
        <begin position="69"/>
        <end position="93"/>
    </location>
</feature>
<keyword evidence="3" id="KW-1185">Reference proteome</keyword>
<dbReference type="EMBL" id="JBFMKM010000012">
    <property type="protein sequence ID" value="KAL1302319.1"/>
    <property type="molecule type" value="Genomic_DNA"/>
</dbReference>
<proteinExistence type="predicted"/>